<name>A0A9D1A986_9FIRM</name>
<comment type="caution">
    <text evidence="1">The sequence shown here is derived from an EMBL/GenBank/DDBJ whole genome shotgun (WGS) entry which is preliminary data.</text>
</comment>
<protein>
    <submittedName>
        <fullName evidence="1">Uncharacterized protein</fullName>
    </submittedName>
</protein>
<reference evidence="1" key="2">
    <citation type="journal article" date="2021" name="PeerJ">
        <title>Extensive microbial diversity within the chicken gut microbiome revealed by metagenomics and culture.</title>
        <authorList>
            <person name="Gilroy R."/>
            <person name="Ravi A."/>
            <person name="Getino M."/>
            <person name="Pursley I."/>
            <person name="Horton D.L."/>
            <person name="Alikhan N.F."/>
            <person name="Baker D."/>
            <person name="Gharbi K."/>
            <person name="Hall N."/>
            <person name="Watson M."/>
            <person name="Adriaenssens E.M."/>
            <person name="Foster-Nyarko E."/>
            <person name="Jarju S."/>
            <person name="Secka A."/>
            <person name="Antonio M."/>
            <person name="Oren A."/>
            <person name="Chaudhuri R.R."/>
            <person name="La Ragione R."/>
            <person name="Hildebrand F."/>
            <person name="Pallen M.J."/>
        </authorList>
    </citation>
    <scope>NUCLEOTIDE SEQUENCE</scope>
    <source>
        <strain evidence="1">ChiSjej4B22-8148</strain>
    </source>
</reference>
<dbReference type="AlphaFoldDB" id="A0A9D1A986"/>
<reference evidence="1" key="1">
    <citation type="submission" date="2020-10" db="EMBL/GenBank/DDBJ databases">
        <authorList>
            <person name="Gilroy R."/>
        </authorList>
    </citation>
    <scope>NUCLEOTIDE SEQUENCE</scope>
    <source>
        <strain evidence="1">ChiSjej4B22-8148</strain>
    </source>
</reference>
<organism evidence="1 2">
    <name type="scientific">Candidatus Choladousia intestinavium</name>
    <dbReference type="NCBI Taxonomy" id="2840727"/>
    <lineage>
        <taxon>Bacteria</taxon>
        <taxon>Bacillati</taxon>
        <taxon>Bacillota</taxon>
        <taxon>Clostridia</taxon>
        <taxon>Lachnospirales</taxon>
        <taxon>Lachnospiraceae</taxon>
        <taxon>Lachnospiraceae incertae sedis</taxon>
        <taxon>Candidatus Choladousia</taxon>
    </lineage>
</organism>
<accession>A0A9D1A986</accession>
<sequence>MSHLNNQTHIYYYVLKGNQNILADERDKKRLLDIVLEVHQGHSICAFCVTDEEAVFLECAGDIREIREKARRVTESFEAYLDKRSEKDMRADQGLALTELQELPTGIESVLEYVRRIHRLPVKLGYVCRISDYWWSSYPAYTGVYQWEVVDQEFLLSFFDQNEEKARRKLRRFHQAADSGQNSTPQD</sequence>
<dbReference type="EMBL" id="DVGK01000008">
    <property type="protein sequence ID" value="HIR12395.1"/>
    <property type="molecule type" value="Genomic_DNA"/>
</dbReference>
<evidence type="ECO:0000313" key="2">
    <source>
        <dbReference type="Proteomes" id="UP000886757"/>
    </source>
</evidence>
<dbReference type="Proteomes" id="UP000886757">
    <property type="component" value="Unassembled WGS sequence"/>
</dbReference>
<evidence type="ECO:0000313" key="1">
    <source>
        <dbReference type="EMBL" id="HIR12395.1"/>
    </source>
</evidence>
<proteinExistence type="predicted"/>
<gene>
    <name evidence="1" type="ORF">IAB31_00550</name>
</gene>